<evidence type="ECO:0000256" key="1">
    <source>
        <dbReference type="SAM" id="MobiDB-lite"/>
    </source>
</evidence>
<dbReference type="Proteomes" id="UP000005239">
    <property type="component" value="Unassembled WGS sequence"/>
</dbReference>
<reference evidence="3" key="1">
    <citation type="journal article" date="2008" name="Nat. Genet.">
        <title>The Pristionchus pacificus genome provides a unique perspective on nematode lifestyle and parasitism.</title>
        <authorList>
            <person name="Dieterich C."/>
            <person name="Clifton S.W."/>
            <person name="Schuster L.N."/>
            <person name="Chinwalla A."/>
            <person name="Delehaunty K."/>
            <person name="Dinkelacker I."/>
            <person name="Fulton L."/>
            <person name="Fulton R."/>
            <person name="Godfrey J."/>
            <person name="Minx P."/>
            <person name="Mitreva M."/>
            <person name="Roeseler W."/>
            <person name="Tian H."/>
            <person name="Witte H."/>
            <person name="Yang S.P."/>
            <person name="Wilson R.K."/>
            <person name="Sommer R.J."/>
        </authorList>
    </citation>
    <scope>NUCLEOTIDE SEQUENCE [LARGE SCALE GENOMIC DNA]</scope>
    <source>
        <strain evidence="3">PS312</strain>
    </source>
</reference>
<dbReference type="SUPFAM" id="SSF54928">
    <property type="entry name" value="RNA-binding domain, RBD"/>
    <property type="match status" value="1"/>
</dbReference>
<proteinExistence type="predicted"/>
<dbReference type="InterPro" id="IPR000504">
    <property type="entry name" value="RRM_dom"/>
</dbReference>
<reference evidence="2" key="2">
    <citation type="submission" date="2022-06" db="UniProtKB">
        <authorList>
            <consortium name="EnsemblMetazoa"/>
        </authorList>
    </citation>
    <scope>IDENTIFICATION</scope>
    <source>
        <strain evidence="2">PS312</strain>
    </source>
</reference>
<dbReference type="InterPro" id="IPR012677">
    <property type="entry name" value="Nucleotide-bd_a/b_plait_sf"/>
</dbReference>
<dbReference type="PANTHER" id="PTHR19965:SF82">
    <property type="entry name" value="THO COMPLEX SUBUNIT 4"/>
    <property type="match status" value="1"/>
</dbReference>
<dbReference type="OrthoDB" id="1049195at2759"/>
<keyword evidence="3" id="KW-1185">Reference proteome</keyword>
<dbReference type="GO" id="GO:0005634">
    <property type="term" value="C:nucleus"/>
    <property type="evidence" value="ECO:0000318"/>
    <property type="project" value="GO_Central"/>
</dbReference>
<dbReference type="InterPro" id="IPR051229">
    <property type="entry name" value="ALYREF_mRNA_export"/>
</dbReference>
<evidence type="ECO:0000313" key="3">
    <source>
        <dbReference type="Proteomes" id="UP000005239"/>
    </source>
</evidence>
<organism evidence="2 3">
    <name type="scientific">Pristionchus pacificus</name>
    <name type="common">Parasitic nematode worm</name>
    <dbReference type="NCBI Taxonomy" id="54126"/>
    <lineage>
        <taxon>Eukaryota</taxon>
        <taxon>Metazoa</taxon>
        <taxon>Ecdysozoa</taxon>
        <taxon>Nematoda</taxon>
        <taxon>Chromadorea</taxon>
        <taxon>Rhabditida</taxon>
        <taxon>Rhabditina</taxon>
        <taxon>Diplogasteromorpha</taxon>
        <taxon>Diplogasteroidea</taxon>
        <taxon>Neodiplogasteridae</taxon>
        <taxon>Pristionchus</taxon>
    </lineage>
</organism>
<dbReference type="Gene3D" id="3.30.70.330">
    <property type="match status" value="1"/>
</dbReference>
<gene>
    <name evidence="2" type="primary">WBGene00090238</name>
</gene>
<protein>
    <submittedName>
        <fullName evidence="2">Aly-3</fullName>
    </submittedName>
</protein>
<name>A0A2A6BQ39_PRIPA</name>
<dbReference type="EnsemblMetazoa" id="PPA00684.1">
    <property type="protein sequence ID" value="PPA00684.1"/>
    <property type="gene ID" value="WBGene00090238"/>
</dbReference>
<dbReference type="GO" id="GO:0006406">
    <property type="term" value="P:mRNA export from nucleus"/>
    <property type="evidence" value="ECO:0000318"/>
    <property type="project" value="GO_Central"/>
</dbReference>
<dbReference type="InterPro" id="IPR035979">
    <property type="entry name" value="RBD_domain_sf"/>
</dbReference>
<evidence type="ECO:0000313" key="2">
    <source>
        <dbReference type="EnsemblMetazoa" id="PPA00684.1"/>
    </source>
</evidence>
<dbReference type="Pfam" id="PF00076">
    <property type="entry name" value="RRM_1"/>
    <property type="match status" value="1"/>
</dbReference>
<accession>A0A2A6BQ39</accession>
<dbReference type="PANTHER" id="PTHR19965">
    <property type="entry name" value="RNA AND EXPORT FACTOR BINDING PROTEIN"/>
    <property type="match status" value="1"/>
</dbReference>
<feature type="region of interest" description="Disordered" evidence="1">
    <location>
        <begin position="238"/>
        <end position="269"/>
    </location>
</feature>
<sequence>MSNIDLSLDAIIAKTKKTGKVRGHAKSPKSIKRVSGKIGGGIKKRAMGVPKNEHLFTKAVPTGKWKHDKFASIESLRPQAAPSSGINSFVSANKKVRLNISNLAPTVTTADLKELFSSYPFDSAVVHYSESGEHLGTGEVTMKKADAHKAIDDFRGISVDGSRIRLAIVEGGAGGSIFDRVQIVKKVGGGAIKKRSIVARPKKNLVRKKMIGASPKARDGKKTNEGRLFSLDIANVKKSSKGRGKGGNIPKKSMNEEELDAELNEYMKK</sequence>
<dbReference type="AlphaFoldDB" id="A0A2A6BQ39"/>
<dbReference type="GO" id="GO:0003729">
    <property type="term" value="F:mRNA binding"/>
    <property type="evidence" value="ECO:0000318"/>
    <property type="project" value="GO_Central"/>
</dbReference>
<dbReference type="SMART" id="SM00360">
    <property type="entry name" value="RRM"/>
    <property type="match status" value="1"/>
</dbReference>
<accession>A0A8R1Y4V6</accession>